<reference evidence="2 3" key="1">
    <citation type="submission" date="2017-06" db="EMBL/GenBank/DDBJ databases">
        <title>A platform for efficient transgenesis in Macrostomum lignano, a flatworm model organism for stem cell research.</title>
        <authorList>
            <person name="Berezikov E."/>
        </authorList>
    </citation>
    <scope>NUCLEOTIDE SEQUENCE [LARGE SCALE GENOMIC DNA]</scope>
    <source>
        <strain evidence="2">DV1</strain>
        <tissue evidence="2">Whole organism</tissue>
    </source>
</reference>
<evidence type="ECO:0000259" key="1">
    <source>
        <dbReference type="PROSITE" id="PS50280"/>
    </source>
</evidence>
<protein>
    <recommendedName>
        <fullName evidence="1">SET domain-containing protein</fullName>
    </recommendedName>
</protein>
<dbReference type="OrthoDB" id="5560686at2759"/>
<dbReference type="PANTHER" id="PTHR33524:SF2">
    <property type="entry name" value="SET DOMAIN-CONTAINING PROTEIN 9"/>
    <property type="match status" value="1"/>
</dbReference>
<name>A0A267H9K4_9PLAT</name>
<comment type="caution">
    <text evidence="2">The sequence shown here is derived from an EMBL/GenBank/DDBJ whole genome shotgun (WGS) entry which is preliminary data.</text>
</comment>
<gene>
    <name evidence="2" type="ORF">BOX15_Mlig025677g1</name>
</gene>
<dbReference type="InterPro" id="IPR001214">
    <property type="entry name" value="SET_dom"/>
</dbReference>
<dbReference type="InterPro" id="IPR046341">
    <property type="entry name" value="SET_dom_sf"/>
</dbReference>
<feature type="domain" description="SET" evidence="1">
    <location>
        <begin position="317"/>
        <end position="439"/>
    </location>
</feature>
<dbReference type="PROSITE" id="PS50280">
    <property type="entry name" value="SET"/>
    <property type="match status" value="2"/>
</dbReference>
<dbReference type="SMART" id="SM00317">
    <property type="entry name" value="SET"/>
    <property type="match status" value="2"/>
</dbReference>
<evidence type="ECO:0000313" key="3">
    <source>
        <dbReference type="Proteomes" id="UP000215902"/>
    </source>
</evidence>
<dbReference type="InterPro" id="IPR040415">
    <property type="entry name" value="SETD9"/>
</dbReference>
<dbReference type="Proteomes" id="UP000215902">
    <property type="component" value="Unassembled WGS sequence"/>
</dbReference>
<sequence>MEATEGVPLEQLIREARGQSRLLDHPRPQYLYYKNVDRKQKQDIHRLPCVVRGCEEMCKFLHPVCHHHARTGFHVDLKESTIPGAGLGVFIYKSVRADTHLMDYTGVLRPNDELHAAYEEAGTRSFYKISVDNENSMDGRSTICGLGRYVNHNPDPEQVNVFFQYDPDLLHYRIVTSKDIVVPAGGEVELFVDYGENYWYDIEPSKPLSRSMDTGTEEDEEPESFIEPEDWPVFPAYRSIVHDPNFPVCPSFHLPQLLEMCSQHRILFPLPCPQLMDPDYMDLRKRQTVAEMECVVRGCNRICTFTHPVCRSHLASFNIQVKTSTVPEAGKGVFLTASVRKNTIIMSFTGCFRNRQRIYRRYADCSAPYYYVFEGCDNFCIDSRSSLGGIARFINHHPNPDEVNVELVAEKGETSFYIQTVKDILVPRGGSVELFLDYGRKYWTPERTCRWPEPTPNTTPVTDSSAAEPFVENFPCVPAYESIG</sequence>
<dbReference type="SUPFAM" id="SSF82199">
    <property type="entry name" value="SET domain"/>
    <property type="match status" value="2"/>
</dbReference>
<evidence type="ECO:0000313" key="2">
    <source>
        <dbReference type="EMBL" id="PAA94364.1"/>
    </source>
</evidence>
<accession>A0A267H9K4</accession>
<keyword evidence="3" id="KW-1185">Reference proteome</keyword>
<dbReference type="EMBL" id="NIVC01000011">
    <property type="protein sequence ID" value="PAA94364.1"/>
    <property type="molecule type" value="Genomic_DNA"/>
</dbReference>
<feature type="domain" description="SET" evidence="1">
    <location>
        <begin position="73"/>
        <end position="195"/>
    </location>
</feature>
<proteinExistence type="predicted"/>
<dbReference type="PANTHER" id="PTHR33524">
    <property type="entry name" value="C5ORF35"/>
    <property type="match status" value="1"/>
</dbReference>
<dbReference type="Gene3D" id="2.170.270.10">
    <property type="entry name" value="SET domain"/>
    <property type="match status" value="2"/>
</dbReference>
<dbReference type="Pfam" id="PF00856">
    <property type="entry name" value="SET"/>
    <property type="match status" value="2"/>
</dbReference>
<organism evidence="2 3">
    <name type="scientific">Macrostomum lignano</name>
    <dbReference type="NCBI Taxonomy" id="282301"/>
    <lineage>
        <taxon>Eukaryota</taxon>
        <taxon>Metazoa</taxon>
        <taxon>Spiralia</taxon>
        <taxon>Lophotrochozoa</taxon>
        <taxon>Platyhelminthes</taxon>
        <taxon>Rhabditophora</taxon>
        <taxon>Macrostomorpha</taxon>
        <taxon>Macrostomida</taxon>
        <taxon>Macrostomidae</taxon>
        <taxon>Macrostomum</taxon>
    </lineage>
</organism>
<dbReference type="AlphaFoldDB" id="A0A267H9K4"/>